<gene>
    <name evidence="2" type="ORF">STCU_10765</name>
</gene>
<name>S9TGM5_9TRYP</name>
<sequence length="304" mass="33091">MYCTPTPPVVPSLPRFCRRDGDDSASELASQAAAPPTAPHGATGRFLVECRSLPSFQASCSFFEAAAREDDERVLTGRLFYHRCSSAIQMRESGLTNDRSTSSGAATLPQLAEGPAPPPRPPDDASVNVILSPWEGAPRRSAPSPVSFFSDEILTQAAQWATGATSGDRQPVELASVTATQPATEDAEFFSLRQNEACERSVGTADSDFYYLDMPAYEQQSMTGTVLLTPASSSLPLLPQGARTVATGSKYKKGQAKPEYYYKPLPQRRSDSPSYMKPSSRRHSLVCFTESTEFVHAFHNRKSY</sequence>
<dbReference type="AlphaFoldDB" id="S9TGM5"/>
<reference evidence="2 3" key="1">
    <citation type="journal article" date="2013" name="PLoS ONE">
        <title>Predicting the Proteins of Angomonas deanei, Strigomonas culicis and Their Respective Endosymbionts Reveals New Aspects of the Trypanosomatidae Family.</title>
        <authorList>
            <person name="Motta M.C."/>
            <person name="Martins A.C."/>
            <person name="de Souza S.S."/>
            <person name="Catta-Preta C.M."/>
            <person name="Silva R."/>
            <person name="Klein C.C."/>
            <person name="de Almeida L.G."/>
            <person name="de Lima Cunha O."/>
            <person name="Ciapina L.P."/>
            <person name="Brocchi M."/>
            <person name="Colabardini A.C."/>
            <person name="de Araujo Lima B."/>
            <person name="Machado C.R."/>
            <person name="de Almeida Soares C.M."/>
            <person name="Probst C.M."/>
            <person name="de Menezes C.B."/>
            <person name="Thompson C.E."/>
            <person name="Bartholomeu D.C."/>
            <person name="Gradia D.F."/>
            <person name="Pavoni D.P."/>
            <person name="Grisard E.C."/>
            <person name="Fantinatti-Garboggini F."/>
            <person name="Marchini F.K."/>
            <person name="Rodrigues-Luiz G.F."/>
            <person name="Wagner G."/>
            <person name="Goldman G.H."/>
            <person name="Fietto J.L."/>
            <person name="Elias M.C."/>
            <person name="Goldman M.H."/>
            <person name="Sagot M.F."/>
            <person name="Pereira M."/>
            <person name="Stoco P.H."/>
            <person name="de Mendonca-Neto R.P."/>
            <person name="Teixeira S.M."/>
            <person name="Maciel T.E."/>
            <person name="de Oliveira Mendes T.A."/>
            <person name="Urmenyi T.P."/>
            <person name="de Souza W."/>
            <person name="Schenkman S."/>
            <person name="de Vasconcelos A.T."/>
        </authorList>
    </citation>
    <scope>NUCLEOTIDE SEQUENCE [LARGE SCALE GENOMIC DNA]</scope>
</reference>
<evidence type="ECO:0000313" key="2">
    <source>
        <dbReference type="EMBL" id="EPY17187.1"/>
    </source>
</evidence>
<protein>
    <submittedName>
        <fullName evidence="2">Uncharacterized protein</fullName>
    </submittedName>
</protein>
<comment type="caution">
    <text evidence="2">The sequence shown here is derived from an EMBL/GenBank/DDBJ whole genome shotgun (WGS) entry which is preliminary data.</text>
</comment>
<feature type="compositionally biased region" description="Polar residues" evidence="1">
    <location>
        <begin position="94"/>
        <end position="105"/>
    </location>
</feature>
<feature type="region of interest" description="Disordered" evidence="1">
    <location>
        <begin position="93"/>
        <end position="128"/>
    </location>
</feature>
<evidence type="ECO:0000256" key="1">
    <source>
        <dbReference type="SAM" id="MobiDB-lite"/>
    </source>
</evidence>
<feature type="compositionally biased region" description="Low complexity" evidence="1">
    <location>
        <begin position="32"/>
        <end position="41"/>
    </location>
</feature>
<organism evidence="2 3">
    <name type="scientific">Strigomonas culicis</name>
    <dbReference type="NCBI Taxonomy" id="28005"/>
    <lineage>
        <taxon>Eukaryota</taxon>
        <taxon>Discoba</taxon>
        <taxon>Euglenozoa</taxon>
        <taxon>Kinetoplastea</taxon>
        <taxon>Metakinetoplastina</taxon>
        <taxon>Trypanosomatida</taxon>
        <taxon>Trypanosomatidae</taxon>
        <taxon>Strigomonadinae</taxon>
        <taxon>Strigomonas</taxon>
    </lineage>
</organism>
<dbReference type="EMBL" id="ATMH01010624">
    <property type="protein sequence ID" value="EPY17187.1"/>
    <property type="molecule type" value="Genomic_DNA"/>
</dbReference>
<accession>S9TGM5</accession>
<evidence type="ECO:0000313" key="3">
    <source>
        <dbReference type="Proteomes" id="UP000015354"/>
    </source>
</evidence>
<proteinExistence type="predicted"/>
<keyword evidence="3" id="KW-1185">Reference proteome</keyword>
<dbReference type="Proteomes" id="UP000015354">
    <property type="component" value="Unassembled WGS sequence"/>
</dbReference>
<feature type="region of interest" description="Disordered" evidence="1">
    <location>
        <begin position="14"/>
        <end position="41"/>
    </location>
</feature>